<dbReference type="AlphaFoldDB" id="A0AAV1SCH8"/>
<protein>
    <submittedName>
        <fullName evidence="1">Uncharacterized protein</fullName>
    </submittedName>
</protein>
<sequence>MHPLKSRIGISATRKRSREKRFWPLEVVAWLTIVRGVAGRHKTLDNGFWCLRFAMKEDNKVVGSGFWWLGLVWKKVLGVVTDEFAWSKFSVGRSSMVVRVRWLVVYGEVRCG</sequence>
<gene>
    <name evidence="1" type="ORF">DCAF_LOCUS21409</name>
</gene>
<evidence type="ECO:0000313" key="1">
    <source>
        <dbReference type="EMBL" id="CAK7348705.1"/>
    </source>
</evidence>
<keyword evidence="2" id="KW-1185">Reference proteome</keyword>
<evidence type="ECO:0000313" key="2">
    <source>
        <dbReference type="Proteomes" id="UP001314170"/>
    </source>
</evidence>
<reference evidence="1 2" key="1">
    <citation type="submission" date="2024-01" db="EMBL/GenBank/DDBJ databases">
        <authorList>
            <person name="Waweru B."/>
        </authorList>
    </citation>
    <scope>NUCLEOTIDE SEQUENCE [LARGE SCALE GENOMIC DNA]</scope>
</reference>
<dbReference type="EMBL" id="CAWUPB010001173">
    <property type="protein sequence ID" value="CAK7348705.1"/>
    <property type="molecule type" value="Genomic_DNA"/>
</dbReference>
<comment type="caution">
    <text evidence="1">The sequence shown here is derived from an EMBL/GenBank/DDBJ whole genome shotgun (WGS) entry which is preliminary data.</text>
</comment>
<accession>A0AAV1SCH8</accession>
<proteinExistence type="predicted"/>
<dbReference type="Proteomes" id="UP001314170">
    <property type="component" value="Unassembled WGS sequence"/>
</dbReference>
<name>A0AAV1SCH8_9ROSI</name>
<organism evidence="1 2">
    <name type="scientific">Dovyalis caffra</name>
    <dbReference type="NCBI Taxonomy" id="77055"/>
    <lineage>
        <taxon>Eukaryota</taxon>
        <taxon>Viridiplantae</taxon>
        <taxon>Streptophyta</taxon>
        <taxon>Embryophyta</taxon>
        <taxon>Tracheophyta</taxon>
        <taxon>Spermatophyta</taxon>
        <taxon>Magnoliopsida</taxon>
        <taxon>eudicotyledons</taxon>
        <taxon>Gunneridae</taxon>
        <taxon>Pentapetalae</taxon>
        <taxon>rosids</taxon>
        <taxon>fabids</taxon>
        <taxon>Malpighiales</taxon>
        <taxon>Salicaceae</taxon>
        <taxon>Flacourtieae</taxon>
        <taxon>Dovyalis</taxon>
    </lineage>
</organism>